<keyword evidence="1" id="KW-1133">Transmembrane helix</keyword>
<evidence type="ECO:0000256" key="1">
    <source>
        <dbReference type="SAM" id="Phobius"/>
    </source>
</evidence>
<dbReference type="AlphaFoldDB" id="A0A7G9TE11"/>
<dbReference type="EMBL" id="CP060731">
    <property type="protein sequence ID" value="QNN78336.1"/>
    <property type="molecule type" value="Genomic_DNA"/>
</dbReference>
<proteinExistence type="predicted"/>
<reference evidence="2 3" key="1">
    <citation type="submission" date="2020-08" db="EMBL/GenBank/DDBJ databases">
        <title>Streptomycin Non-resistant strain, P. mexicana.</title>
        <authorList>
            <person name="Ganesh-Kumar S."/>
            <person name="Zhe T."/>
            <person name="Yu Z."/>
            <person name="Min Y."/>
        </authorList>
    </citation>
    <scope>NUCLEOTIDE SEQUENCE [LARGE SCALE GENOMIC DNA]</scope>
    <source>
        <strain evidence="2 3">GTZY2</strain>
    </source>
</reference>
<name>A0A7G9TE11_PSEMX</name>
<dbReference type="GeneID" id="81469827"/>
<dbReference type="Proteomes" id="UP000515838">
    <property type="component" value="Chromosome"/>
</dbReference>
<evidence type="ECO:0000313" key="2">
    <source>
        <dbReference type="EMBL" id="QNN78336.1"/>
    </source>
</evidence>
<gene>
    <name evidence="2" type="ORF">IAE60_02545</name>
</gene>
<evidence type="ECO:0000313" key="3">
    <source>
        <dbReference type="Proteomes" id="UP000515838"/>
    </source>
</evidence>
<keyword evidence="1" id="KW-0812">Transmembrane</keyword>
<organism evidence="2 3">
    <name type="scientific">Pseudoxanthomonas mexicana</name>
    <dbReference type="NCBI Taxonomy" id="128785"/>
    <lineage>
        <taxon>Bacteria</taxon>
        <taxon>Pseudomonadati</taxon>
        <taxon>Pseudomonadota</taxon>
        <taxon>Gammaproteobacteria</taxon>
        <taxon>Lysobacterales</taxon>
        <taxon>Lysobacteraceae</taxon>
        <taxon>Pseudoxanthomonas</taxon>
    </lineage>
</organism>
<sequence length="106" mass="11350">MTKSFASALKASAAVSLFATLVLSYIMAGTSVYNVTPEELAALKYYDAIKLIESRTQTTTGFSALLYTAFSPSFALTFLGIWAGLTGLCMSAFLVFFRIARPQAPG</sequence>
<feature type="transmembrane region" description="Helical" evidence="1">
    <location>
        <begin position="74"/>
        <end position="97"/>
    </location>
</feature>
<protein>
    <submittedName>
        <fullName evidence="2">Uncharacterized protein</fullName>
    </submittedName>
</protein>
<accession>A0A7G9TE11</accession>
<keyword evidence="1" id="KW-0472">Membrane</keyword>
<dbReference type="RefSeq" id="WP_187573738.1">
    <property type="nucleotide sequence ID" value="NZ_CP060731.1"/>
</dbReference>